<dbReference type="EMBL" id="SJLL01000269">
    <property type="protein sequence ID" value="TYK94987.1"/>
    <property type="molecule type" value="Genomic_DNA"/>
</dbReference>
<proteinExistence type="predicted"/>
<sequence length="119" mass="13152">MNTMLDKMQEKLSPIAMKVGNQKFLVALRDSFVGTMPVIMTGSIALLLNAFLVDLPQQFHLESITKTFQWLVDINNLVFKGSIPIVSLLFIYCLGVNIAKIYKVDTVSAGLVSLASFVI</sequence>
<keyword evidence="2" id="KW-0813">Transport</keyword>
<dbReference type="GO" id="GO:1902815">
    <property type="term" value="P:N,N'-diacetylchitobiose import"/>
    <property type="evidence" value="ECO:0007669"/>
    <property type="project" value="TreeGrafter"/>
</dbReference>
<feature type="non-terminal residue" evidence="2">
    <location>
        <position position="119"/>
    </location>
</feature>
<dbReference type="GO" id="GO:0005886">
    <property type="term" value="C:plasma membrane"/>
    <property type="evidence" value="ECO:0007669"/>
    <property type="project" value="TreeGrafter"/>
</dbReference>
<comment type="caution">
    <text evidence="2">The sequence shown here is derived from an EMBL/GenBank/DDBJ whole genome shotgun (WGS) entry which is preliminary data.</text>
</comment>
<dbReference type="OrthoDB" id="1550290at2"/>
<feature type="transmembrane region" description="Helical" evidence="1">
    <location>
        <begin position="77"/>
        <end position="99"/>
    </location>
</feature>
<name>A0A5S4TEU7_STRPY</name>
<organism evidence="2 3">
    <name type="scientific">Streptococcus pyogenes</name>
    <dbReference type="NCBI Taxonomy" id="1314"/>
    <lineage>
        <taxon>Bacteria</taxon>
        <taxon>Bacillati</taxon>
        <taxon>Bacillota</taxon>
        <taxon>Bacilli</taxon>
        <taxon>Lactobacillales</taxon>
        <taxon>Streptococcaceae</taxon>
        <taxon>Streptococcus</taxon>
    </lineage>
</organism>
<dbReference type="PANTHER" id="PTHR33989">
    <property type="match status" value="1"/>
</dbReference>
<dbReference type="InterPro" id="IPR051088">
    <property type="entry name" value="PTS_Sugar-EIIC/EIIB"/>
</dbReference>
<evidence type="ECO:0000256" key="1">
    <source>
        <dbReference type="SAM" id="Phobius"/>
    </source>
</evidence>
<feature type="transmembrane region" description="Helical" evidence="1">
    <location>
        <begin position="32"/>
        <end position="53"/>
    </location>
</feature>
<dbReference type="PANTHER" id="PTHR33989:SF4">
    <property type="entry name" value="PTS SYSTEM N,N'-DIACETYLCHITOBIOSE-SPECIFIC EIIC COMPONENT"/>
    <property type="match status" value="1"/>
</dbReference>
<keyword evidence="1" id="KW-1133">Transmembrane helix</keyword>
<protein>
    <submittedName>
        <fullName evidence="2">PTS sugar transporter subunit IIC</fullName>
    </submittedName>
</protein>
<reference evidence="2 3" key="1">
    <citation type="submission" date="2019-02" db="EMBL/GenBank/DDBJ databases">
        <title>Novel genomic isolates of S. pyogenes and S. dysgalactiae subsp. equisimilis associated to necrotising fasciitis (NSTI).</title>
        <authorList>
            <person name="Barrantes I."/>
        </authorList>
    </citation>
    <scope>NUCLEOTIDE SEQUENCE [LARGE SCALE GENOMIC DNA]</scope>
    <source>
        <strain evidence="2 3">SPY2028</strain>
    </source>
</reference>
<evidence type="ECO:0000313" key="3">
    <source>
        <dbReference type="Proteomes" id="UP000324058"/>
    </source>
</evidence>
<dbReference type="AlphaFoldDB" id="A0A5S4TEU7"/>
<gene>
    <name evidence="2" type="ORF">E0F66_11285</name>
</gene>
<evidence type="ECO:0000313" key="2">
    <source>
        <dbReference type="EMBL" id="TYK94987.1"/>
    </source>
</evidence>
<accession>A0A5S4TEU7</accession>
<keyword evidence="1" id="KW-0812">Transmembrane</keyword>
<keyword evidence="1" id="KW-0472">Membrane</keyword>
<keyword evidence="2" id="KW-0762">Sugar transport</keyword>
<dbReference type="Proteomes" id="UP000324058">
    <property type="component" value="Unassembled WGS sequence"/>
</dbReference>